<evidence type="ECO:0000313" key="3">
    <source>
        <dbReference type="Proteomes" id="UP000007879"/>
    </source>
</evidence>
<keyword evidence="3" id="KW-1185">Reference proteome</keyword>
<accession>A0A1X7VUZ8</accession>
<feature type="chain" id="PRO_5013344655" evidence="1">
    <location>
        <begin position="18"/>
        <end position="232"/>
    </location>
</feature>
<gene>
    <name evidence="2" type="primary">100641234</name>
</gene>
<dbReference type="Proteomes" id="UP000007879">
    <property type="component" value="Unassembled WGS sequence"/>
</dbReference>
<keyword evidence="1" id="KW-0732">Signal</keyword>
<protein>
    <submittedName>
        <fullName evidence="2">Uncharacterized protein</fullName>
    </submittedName>
</protein>
<evidence type="ECO:0000313" key="2">
    <source>
        <dbReference type="EnsemblMetazoa" id="Aqu2.1.43942_001"/>
    </source>
</evidence>
<dbReference type="InParanoid" id="A0A1X7VUZ8"/>
<sequence length="232" mass="25026">MKLLFISLLVIFSVVKAEWTLSVRLISYSKQYSLVLVQGTSLEYCCCNCNGLPNCCDQIATIINPRCGNNCGIRLSVCGRQGSGPSMCSNTTSSISLGHNATFEENRAYGGLQNPIQIMFGNLSSENIILEMSVMNEDERISSLGSFSVSIPPQLTTSYSNKMTSNTHNNEFLSASITYDYRLTCSPESACPNSSPSPSPSNSPNGIGSILVKSSVWLLILITLLISVAAVH</sequence>
<reference evidence="3" key="1">
    <citation type="journal article" date="2010" name="Nature">
        <title>The Amphimedon queenslandica genome and the evolution of animal complexity.</title>
        <authorList>
            <person name="Srivastava M."/>
            <person name="Simakov O."/>
            <person name="Chapman J."/>
            <person name="Fahey B."/>
            <person name="Gauthier M.E."/>
            <person name="Mitros T."/>
            <person name="Richards G.S."/>
            <person name="Conaco C."/>
            <person name="Dacre M."/>
            <person name="Hellsten U."/>
            <person name="Larroux C."/>
            <person name="Putnam N.H."/>
            <person name="Stanke M."/>
            <person name="Adamska M."/>
            <person name="Darling A."/>
            <person name="Degnan S.M."/>
            <person name="Oakley T.H."/>
            <person name="Plachetzki D.C."/>
            <person name="Zhai Y."/>
            <person name="Adamski M."/>
            <person name="Calcino A."/>
            <person name="Cummins S.F."/>
            <person name="Goodstein D.M."/>
            <person name="Harris C."/>
            <person name="Jackson D.J."/>
            <person name="Leys S.P."/>
            <person name="Shu S."/>
            <person name="Woodcroft B.J."/>
            <person name="Vervoort M."/>
            <person name="Kosik K.S."/>
            <person name="Manning G."/>
            <person name="Degnan B.M."/>
            <person name="Rokhsar D.S."/>
        </authorList>
    </citation>
    <scope>NUCLEOTIDE SEQUENCE [LARGE SCALE GENOMIC DNA]</scope>
</reference>
<dbReference type="EnsemblMetazoa" id="XM_003382527.3">
    <property type="protein sequence ID" value="XP_003382575.2"/>
    <property type="gene ID" value="LOC100641234"/>
</dbReference>
<evidence type="ECO:0000256" key="1">
    <source>
        <dbReference type="SAM" id="SignalP"/>
    </source>
</evidence>
<feature type="signal peptide" evidence="1">
    <location>
        <begin position="1"/>
        <end position="17"/>
    </location>
</feature>
<dbReference type="AlphaFoldDB" id="A0A1X7VUZ8"/>
<organism evidence="2">
    <name type="scientific">Amphimedon queenslandica</name>
    <name type="common">Sponge</name>
    <dbReference type="NCBI Taxonomy" id="400682"/>
    <lineage>
        <taxon>Eukaryota</taxon>
        <taxon>Metazoa</taxon>
        <taxon>Porifera</taxon>
        <taxon>Demospongiae</taxon>
        <taxon>Heteroscleromorpha</taxon>
        <taxon>Haplosclerida</taxon>
        <taxon>Niphatidae</taxon>
        <taxon>Amphimedon</taxon>
    </lineage>
</organism>
<dbReference type="KEGG" id="aqu:100641234"/>
<dbReference type="EnsemblMetazoa" id="Aqu2.1.43942_001">
    <property type="protein sequence ID" value="Aqu2.1.43942_001"/>
    <property type="gene ID" value="Aqu2.1.43942"/>
</dbReference>
<name>A0A1X7VUZ8_AMPQE</name>
<reference evidence="2" key="2">
    <citation type="submission" date="2017-05" db="UniProtKB">
        <authorList>
            <consortium name="EnsemblMetazoa"/>
        </authorList>
    </citation>
    <scope>IDENTIFICATION</scope>
</reference>
<proteinExistence type="predicted"/>